<reference evidence="3" key="2">
    <citation type="submission" date="2020-09" db="EMBL/GenBank/DDBJ databases">
        <authorList>
            <person name="Sun Q."/>
            <person name="Ohkuma M."/>
        </authorList>
    </citation>
    <scope>NUCLEOTIDE SEQUENCE</scope>
    <source>
        <strain evidence="3">JCM 15325</strain>
    </source>
</reference>
<reference evidence="3" key="1">
    <citation type="journal article" date="2014" name="Int. J. Syst. Evol. Microbiol.">
        <title>Complete genome sequence of Corynebacterium casei LMG S-19264T (=DSM 44701T), isolated from a smear-ripened cheese.</title>
        <authorList>
            <consortium name="US DOE Joint Genome Institute (JGI-PGF)"/>
            <person name="Walter F."/>
            <person name="Albersmeier A."/>
            <person name="Kalinowski J."/>
            <person name="Ruckert C."/>
        </authorList>
    </citation>
    <scope>NUCLEOTIDE SEQUENCE</scope>
    <source>
        <strain evidence="3">JCM 15325</strain>
    </source>
</reference>
<dbReference type="CDD" id="cd00093">
    <property type="entry name" value="HTH_XRE"/>
    <property type="match status" value="1"/>
</dbReference>
<dbReference type="AlphaFoldDB" id="A0A917S1U0"/>
<organism evidence="3 4">
    <name type="scientific">Sporolactobacillus putidus</name>
    <dbReference type="NCBI Taxonomy" id="492735"/>
    <lineage>
        <taxon>Bacteria</taxon>
        <taxon>Bacillati</taxon>
        <taxon>Bacillota</taxon>
        <taxon>Bacilli</taxon>
        <taxon>Bacillales</taxon>
        <taxon>Sporolactobacillaceae</taxon>
        <taxon>Sporolactobacillus</taxon>
    </lineage>
</organism>
<dbReference type="EMBL" id="BMOK01000005">
    <property type="protein sequence ID" value="GGL51320.1"/>
    <property type="molecule type" value="Genomic_DNA"/>
</dbReference>
<evidence type="ECO:0000256" key="1">
    <source>
        <dbReference type="ARBA" id="ARBA00023125"/>
    </source>
</evidence>
<dbReference type="GO" id="GO:0005829">
    <property type="term" value="C:cytosol"/>
    <property type="evidence" value="ECO:0007669"/>
    <property type="project" value="TreeGrafter"/>
</dbReference>
<evidence type="ECO:0000313" key="4">
    <source>
        <dbReference type="Proteomes" id="UP000654670"/>
    </source>
</evidence>
<dbReference type="InterPro" id="IPR050807">
    <property type="entry name" value="TransReg_Diox_bact_type"/>
</dbReference>
<dbReference type="InterPro" id="IPR014710">
    <property type="entry name" value="RmlC-like_jellyroll"/>
</dbReference>
<evidence type="ECO:0000259" key="2">
    <source>
        <dbReference type="PROSITE" id="PS50943"/>
    </source>
</evidence>
<gene>
    <name evidence="3" type="ORF">GCM10007968_14330</name>
</gene>
<dbReference type="PANTHER" id="PTHR46797">
    <property type="entry name" value="HTH-TYPE TRANSCRIPTIONAL REGULATOR"/>
    <property type="match status" value="1"/>
</dbReference>
<proteinExistence type="predicted"/>
<sequence length="209" mass="23017">MFYIQNLCYNSITMKRMRQGPTKTTDNPAQTLSSVVGRRIKKIRKARNMSLAVLSDLTGLGKGTLSEIERGLRNPTLDTLFAITTAFHVPLSSVLIDNMDFLSGISSSPAHGSSVDARLLARWDEDTGTREVYRITINETLQKSDPHAPGVRENLILLTGFAEVGNTDNLLQLKEGGSVCFDGDKPHQYRSLDGKATAVLIMFYPDLNA</sequence>
<dbReference type="SUPFAM" id="SSF47413">
    <property type="entry name" value="lambda repressor-like DNA-binding domains"/>
    <property type="match status" value="1"/>
</dbReference>
<comment type="caution">
    <text evidence="3">The sequence shown here is derived from an EMBL/GenBank/DDBJ whole genome shotgun (WGS) entry which is preliminary data.</text>
</comment>
<dbReference type="Pfam" id="PF01381">
    <property type="entry name" value="HTH_3"/>
    <property type="match status" value="1"/>
</dbReference>
<keyword evidence="1" id="KW-0238">DNA-binding</keyword>
<dbReference type="InterPro" id="IPR011051">
    <property type="entry name" value="RmlC_Cupin_sf"/>
</dbReference>
<dbReference type="SMART" id="SM00530">
    <property type="entry name" value="HTH_XRE"/>
    <property type="match status" value="1"/>
</dbReference>
<dbReference type="InterPro" id="IPR010982">
    <property type="entry name" value="Lambda_DNA-bd_dom_sf"/>
</dbReference>
<name>A0A917S1U0_9BACL</name>
<dbReference type="Gene3D" id="1.10.260.40">
    <property type="entry name" value="lambda repressor-like DNA-binding domains"/>
    <property type="match status" value="1"/>
</dbReference>
<dbReference type="InterPro" id="IPR001387">
    <property type="entry name" value="Cro/C1-type_HTH"/>
</dbReference>
<dbReference type="CDD" id="cd02209">
    <property type="entry name" value="cupin_XRE_C"/>
    <property type="match status" value="1"/>
</dbReference>
<keyword evidence="4" id="KW-1185">Reference proteome</keyword>
<dbReference type="PROSITE" id="PS50943">
    <property type="entry name" value="HTH_CROC1"/>
    <property type="match status" value="1"/>
</dbReference>
<dbReference type="GO" id="GO:0003677">
    <property type="term" value="F:DNA binding"/>
    <property type="evidence" value="ECO:0007669"/>
    <property type="project" value="UniProtKB-KW"/>
</dbReference>
<dbReference type="GO" id="GO:0003700">
    <property type="term" value="F:DNA-binding transcription factor activity"/>
    <property type="evidence" value="ECO:0007669"/>
    <property type="project" value="TreeGrafter"/>
</dbReference>
<dbReference type="Proteomes" id="UP000654670">
    <property type="component" value="Unassembled WGS sequence"/>
</dbReference>
<dbReference type="PANTHER" id="PTHR46797:SF1">
    <property type="entry name" value="METHYLPHOSPHONATE SYNTHASE"/>
    <property type="match status" value="1"/>
</dbReference>
<dbReference type="Gene3D" id="2.60.120.10">
    <property type="entry name" value="Jelly Rolls"/>
    <property type="match status" value="1"/>
</dbReference>
<protein>
    <submittedName>
        <fullName evidence="3">Hypothetical transcriptional regulator</fullName>
    </submittedName>
</protein>
<feature type="domain" description="HTH cro/C1-type" evidence="2">
    <location>
        <begin position="40"/>
        <end position="94"/>
    </location>
</feature>
<accession>A0A917S1U0</accession>
<dbReference type="SUPFAM" id="SSF51182">
    <property type="entry name" value="RmlC-like cupins"/>
    <property type="match status" value="1"/>
</dbReference>
<evidence type="ECO:0000313" key="3">
    <source>
        <dbReference type="EMBL" id="GGL51320.1"/>
    </source>
</evidence>